<keyword evidence="1" id="KW-0472">Membrane</keyword>
<organism evidence="2 3">
    <name type="scientific">Bartonella pachyuromydis</name>
    <dbReference type="NCBI Taxonomy" id="931097"/>
    <lineage>
        <taxon>Bacteria</taxon>
        <taxon>Pseudomonadati</taxon>
        <taxon>Pseudomonadota</taxon>
        <taxon>Alphaproteobacteria</taxon>
        <taxon>Hyphomicrobiales</taxon>
        <taxon>Bartonellaceae</taxon>
        <taxon>Bartonella</taxon>
    </lineage>
</organism>
<evidence type="ECO:0000313" key="2">
    <source>
        <dbReference type="EMBL" id="GAA4664506.1"/>
    </source>
</evidence>
<keyword evidence="1" id="KW-0812">Transmembrane</keyword>
<comment type="caution">
    <text evidence="2">The sequence shown here is derived from an EMBL/GenBank/DDBJ whole genome shotgun (WGS) entry which is preliminary data.</text>
</comment>
<feature type="transmembrane region" description="Helical" evidence="1">
    <location>
        <begin position="12"/>
        <end position="33"/>
    </location>
</feature>
<keyword evidence="1" id="KW-1133">Transmembrane helix</keyword>
<sequence length="51" mass="6154">MDAMLYSQHDNTMLVIARYWGIGSYTVILMLYMRIMTLRYINRINGEYDEN</sequence>
<dbReference type="Proteomes" id="UP001501699">
    <property type="component" value="Unassembled WGS sequence"/>
</dbReference>
<gene>
    <name evidence="2" type="ORF">GCM10023262_11540</name>
</gene>
<keyword evidence="3" id="KW-1185">Reference proteome</keyword>
<dbReference type="EMBL" id="BAABJA010000007">
    <property type="protein sequence ID" value="GAA4664506.1"/>
    <property type="molecule type" value="Genomic_DNA"/>
</dbReference>
<proteinExistence type="predicted"/>
<protein>
    <submittedName>
        <fullName evidence="2">Uncharacterized protein</fullName>
    </submittedName>
</protein>
<reference evidence="3" key="1">
    <citation type="journal article" date="2019" name="Int. J. Syst. Evol. Microbiol.">
        <title>The Global Catalogue of Microorganisms (GCM) 10K type strain sequencing project: providing services to taxonomists for standard genome sequencing and annotation.</title>
        <authorList>
            <consortium name="The Broad Institute Genomics Platform"/>
            <consortium name="The Broad Institute Genome Sequencing Center for Infectious Disease"/>
            <person name="Wu L."/>
            <person name="Ma J."/>
        </authorList>
    </citation>
    <scope>NUCLEOTIDE SEQUENCE [LARGE SCALE GENOMIC DNA]</scope>
    <source>
        <strain evidence="3">JCM 17714</strain>
    </source>
</reference>
<evidence type="ECO:0000256" key="1">
    <source>
        <dbReference type="SAM" id="Phobius"/>
    </source>
</evidence>
<name>A0ABP8VIL4_9HYPH</name>
<accession>A0ABP8VIL4</accession>
<evidence type="ECO:0000313" key="3">
    <source>
        <dbReference type="Proteomes" id="UP001501699"/>
    </source>
</evidence>